<evidence type="ECO:0000256" key="4">
    <source>
        <dbReference type="ARBA" id="ARBA00022833"/>
    </source>
</evidence>
<dbReference type="Pfam" id="PF00104">
    <property type="entry name" value="Hormone_recep"/>
    <property type="match status" value="1"/>
</dbReference>
<dbReference type="CDD" id="cd07163">
    <property type="entry name" value="NR_DBD_TLX"/>
    <property type="match status" value="1"/>
</dbReference>
<evidence type="ECO:0000256" key="7">
    <source>
        <dbReference type="ARBA" id="ARBA00023163"/>
    </source>
</evidence>
<keyword evidence="5 10" id="KW-0805">Transcription regulation</keyword>
<proteinExistence type="inferred from homology"/>
<dbReference type="GO" id="GO:0000122">
    <property type="term" value="P:negative regulation of transcription by RNA polymerase II"/>
    <property type="evidence" value="ECO:0007669"/>
    <property type="project" value="UniProtKB-ARBA"/>
</dbReference>
<dbReference type="Proteomes" id="UP001153636">
    <property type="component" value="Chromosome 1"/>
</dbReference>
<dbReference type="GO" id="GO:0008270">
    <property type="term" value="F:zinc ion binding"/>
    <property type="evidence" value="ECO:0007669"/>
    <property type="project" value="UniProtKB-KW"/>
</dbReference>
<protein>
    <recommendedName>
        <fullName evidence="15">Tailless</fullName>
    </recommendedName>
</protein>
<dbReference type="Pfam" id="PF00105">
    <property type="entry name" value="zf-C4"/>
    <property type="match status" value="1"/>
</dbReference>
<dbReference type="InterPro" id="IPR001628">
    <property type="entry name" value="Znf_hrmn_rcpt"/>
</dbReference>
<evidence type="ECO:0000313" key="14">
    <source>
        <dbReference type="Proteomes" id="UP001153636"/>
    </source>
</evidence>
<evidence type="ECO:0000256" key="5">
    <source>
        <dbReference type="ARBA" id="ARBA00023015"/>
    </source>
</evidence>
<keyword evidence="14" id="KW-1185">Reference proteome</keyword>
<evidence type="ECO:0000259" key="11">
    <source>
        <dbReference type="PROSITE" id="PS51030"/>
    </source>
</evidence>
<evidence type="ECO:0000256" key="2">
    <source>
        <dbReference type="ARBA" id="ARBA00022723"/>
    </source>
</evidence>
<comment type="similarity">
    <text evidence="10">Belongs to the nuclear hormone receptor family.</text>
</comment>
<dbReference type="Gene3D" id="3.30.50.10">
    <property type="entry name" value="Erythroid Transcription Factor GATA-1, subunit A"/>
    <property type="match status" value="1"/>
</dbReference>
<dbReference type="PROSITE" id="PS51030">
    <property type="entry name" value="NUCLEAR_REC_DBD_2"/>
    <property type="match status" value="1"/>
</dbReference>
<dbReference type="GO" id="GO:0003700">
    <property type="term" value="F:DNA-binding transcription factor activity"/>
    <property type="evidence" value="ECO:0007669"/>
    <property type="project" value="InterPro"/>
</dbReference>
<dbReference type="PROSITE" id="PS51843">
    <property type="entry name" value="NR_LBD"/>
    <property type="match status" value="1"/>
</dbReference>
<evidence type="ECO:0000259" key="12">
    <source>
        <dbReference type="PROSITE" id="PS51843"/>
    </source>
</evidence>
<dbReference type="FunFam" id="3.30.50.10:FF:000019">
    <property type="entry name" value="Nuclear receptor subfamily 2 group E member"/>
    <property type="match status" value="1"/>
</dbReference>
<dbReference type="PRINTS" id="PR00398">
    <property type="entry name" value="STRDHORMONER"/>
</dbReference>
<evidence type="ECO:0000256" key="6">
    <source>
        <dbReference type="ARBA" id="ARBA00023125"/>
    </source>
</evidence>
<dbReference type="PROSITE" id="PS00031">
    <property type="entry name" value="NUCLEAR_REC_DBD_1"/>
    <property type="match status" value="1"/>
</dbReference>
<dbReference type="SMART" id="SM00430">
    <property type="entry name" value="HOLI"/>
    <property type="match status" value="1"/>
</dbReference>
<dbReference type="EMBL" id="OV651813">
    <property type="protein sequence ID" value="CAH1098809.1"/>
    <property type="molecule type" value="Genomic_DNA"/>
</dbReference>
<keyword evidence="9 10" id="KW-0539">Nucleus</keyword>
<reference evidence="13" key="1">
    <citation type="submission" date="2022-01" db="EMBL/GenBank/DDBJ databases">
        <authorList>
            <person name="King R."/>
        </authorList>
    </citation>
    <scope>NUCLEOTIDE SEQUENCE</scope>
</reference>
<dbReference type="GO" id="GO:0032502">
    <property type="term" value="P:developmental process"/>
    <property type="evidence" value="ECO:0007669"/>
    <property type="project" value="UniProtKB-ARBA"/>
</dbReference>
<feature type="domain" description="NR LBD" evidence="12">
    <location>
        <begin position="128"/>
        <end position="374"/>
    </location>
</feature>
<evidence type="ECO:0000313" key="13">
    <source>
        <dbReference type="EMBL" id="CAH1098809.1"/>
    </source>
</evidence>
<dbReference type="GO" id="GO:0005634">
    <property type="term" value="C:nucleus"/>
    <property type="evidence" value="ECO:0007669"/>
    <property type="project" value="UniProtKB-SubCell"/>
</dbReference>
<evidence type="ECO:0008006" key="15">
    <source>
        <dbReference type="Google" id="ProtNLM"/>
    </source>
</evidence>
<keyword evidence="2 10" id="KW-0479">Metal-binding</keyword>
<comment type="subcellular location">
    <subcellularLocation>
        <location evidence="1 10">Nucleus</location>
    </subcellularLocation>
</comment>
<keyword evidence="4 10" id="KW-0862">Zinc</keyword>
<gene>
    <name evidence="13" type="ORF">PSYICH_LOCUS707</name>
</gene>
<organism evidence="13 14">
    <name type="scientific">Psylliodes chrysocephalus</name>
    <dbReference type="NCBI Taxonomy" id="3402493"/>
    <lineage>
        <taxon>Eukaryota</taxon>
        <taxon>Metazoa</taxon>
        <taxon>Ecdysozoa</taxon>
        <taxon>Arthropoda</taxon>
        <taxon>Hexapoda</taxon>
        <taxon>Insecta</taxon>
        <taxon>Pterygota</taxon>
        <taxon>Neoptera</taxon>
        <taxon>Endopterygota</taxon>
        <taxon>Coleoptera</taxon>
        <taxon>Polyphaga</taxon>
        <taxon>Cucujiformia</taxon>
        <taxon>Chrysomeloidea</taxon>
        <taxon>Chrysomelidae</taxon>
        <taxon>Galerucinae</taxon>
        <taxon>Alticini</taxon>
        <taxon>Psylliodes</taxon>
    </lineage>
</organism>
<dbReference type="SUPFAM" id="SSF48508">
    <property type="entry name" value="Nuclear receptor ligand-binding domain"/>
    <property type="match status" value="1"/>
</dbReference>
<dbReference type="SUPFAM" id="SSF57716">
    <property type="entry name" value="Glucocorticoid receptor-like (DNA-binding domain)"/>
    <property type="match status" value="1"/>
</dbReference>
<dbReference type="PRINTS" id="PR00047">
    <property type="entry name" value="STROIDFINGER"/>
</dbReference>
<dbReference type="AlphaFoldDB" id="A0A9P0G1Z9"/>
<name>A0A9P0G1Z9_9CUCU</name>
<dbReference type="InterPro" id="IPR000536">
    <property type="entry name" value="Nucl_hrmn_rcpt_lig-bd"/>
</dbReference>
<dbReference type="OrthoDB" id="10045640at2759"/>
<keyword evidence="7 10" id="KW-0804">Transcription</keyword>
<evidence type="ECO:0000256" key="9">
    <source>
        <dbReference type="ARBA" id="ARBA00023242"/>
    </source>
</evidence>
<dbReference type="GO" id="GO:0043565">
    <property type="term" value="F:sequence-specific DNA binding"/>
    <property type="evidence" value="ECO:0007669"/>
    <property type="project" value="InterPro"/>
</dbReference>
<dbReference type="SMART" id="SM00399">
    <property type="entry name" value="ZnF_C4"/>
    <property type="match status" value="1"/>
</dbReference>
<keyword evidence="8 10" id="KW-0675">Receptor</keyword>
<evidence type="ECO:0000256" key="10">
    <source>
        <dbReference type="RuleBase" id="RU004334"/>
    </source>
</evidence>
<keyword evidence="6 10" id="KW-0238">DNA-binding</keyword>
<accession>A0A9P0G1Z9</accession>
<dbReference type="InterPro" id="IPR035500">
    <property type="entry name" value="NHR-like_dom_sf"/>
</dbReference>
<sequence length="377" mass="42654">MVVYFQLRRRILDIPCKVCGDFSSGKHYNIFACDGCAGFFKRSIRRNRQYVCKAKEEGTCIIDKTHRNQCRACRLQKCQEAGMNKDAVQHERGPRNSTLRRQQMSNFFNEARERMMGSPPVGALNLALPKPSTPPVLESPFGIMGPAGFLCNSILSLPRFPIPLQPVPSPHIPNPAVVCEAAARLLFMNVQWARSLYAFTSLPVNDQFLLLEESWRELFVLGAAQFLPMTYLPHLVPNFGHVDSTSFMQNVQEFQEILVNIRQFQVDPQEYSCLRATILFKTSFDKPSSSSPPTSERVLSDPVKISAIQDDTQLTLNKYISSTHPGQPLRFGKLLLLLPTLRKVPGEVIEELFFRKTIGNIPIVKIICDMYKTQASL</sequence>
<dbReference type="InterPro" id="IPR001723">
    <property type="entry name" value="Nuclear_hrmn_rcpt"/>
</dbReference>
<evidence type="ECO:0000256" key="3">
    <source>
        <dbReference type="ARBA" id="ARBA00022771"/>
    </source>
</evidence>
<evidence type="ECO:0000256" key="1">
    <source>
        <dbReference type="ARBA" id="ARBA00004123"/>
    </source>
</evidence>
<evidence type="ECO:0000256" key="8">
    <source>
        <dbReference type="ARBA" id="ARBA00023170"/>
    </source>
</evidence>
<dbReference type="PANTHER" id="PTHR24083">
    <property type="entry name" value="NUCLEAR HORMONE RECEPTOR"/>
    <property type="match status" value="1"/>
</dbReference>
<dbReference type="InterPro" id="IPR050274">
    <property type="entry name" value="Nuclear_hormone_rcpt_NR2"/>
</dbReference>
<dbReference type="Gene3D" id="1.10.565.10">
    <property type="entry name" value="Retinoid X Receptor"/>
    <property type="match status" value="1"/>
</dbReference>
<keyword evidence="3 10" id="KW-0863">Zinc-finger</keyword>
<feature type="domain" description="Nuclear receptor" evidence="11">
    <location>
        <begin position="13"/>
        <end position="90"/>
    </location>
</feature>
<dbReference type="InterPro" id="IPR013088">
    <property type="entry name" value="Znf_NHR/GATA"/>
</dbReference>